<dbReference type="Proteomes" id="UP001293254">
    <property type="component" value="Unassembled WGS sequence"/>
</dbReference>
<keyword evidence="2" id="KW-1185">Reference proteome</keyword>
<organism evidence="1 2">
    <name type="scientific">Sesamum alatum</name>
    <dbReference type="NCBI Taxonomy" id="300844"/>
    <lineage>
        <taxon>Eukaryota</taxon>
        <taxon>Viridiplantae</taxon>
        <taxon>Streptophyta</taxon>
        <taxon>Embryophyta</taxon>
        <taxon>Tracheophyta</taxon>
        <taxon>Spermatophyta</taxon>
        <taxon>Magnoliopsida</taxon>
        <taxon>eudicotyledons</taxon>
        <taxon>Gunneridae</taxon>
        <taxon>Pentapetalae</taxon>
        <taxon>asterids</taxon>
        <taxon>lamiids</taxon>
        <taxon>Lamiales</taxon>
        <taxon>Pedaliaceae</taxon>
        <taxon>Sesamum</taxon>
    </lineage>
</organism>
<reference evidence="1" key="1">
    <citation type="submission" date="2020-06" db="EMBL/GenBank/DDBJ databases">
        <authorList>
            <person name="Li T."/>
            <person name="Hu X."/>
            <person name="Zhang T."/>
            <person name="Song X."/>
            <person name="Zhang H."/>
            <person name="Dai N."/>
            <person name="Sheng W."/>
            <person name="Hou X."/>
            <person name="Wei L."/>
        </authorList>
    </citation>
    <scope>NUCLEOTIDE SEQUENCE</scope>
    <source>
        <strain evidence="1">3651</strain>
        <tissue evidence="1">Leaf</tissue>
    </source>
</reference>
<comment type="caution">
    <text evidence="1">The sequence shown here is derived from an EMBL/GenBank/DDBJ whole genome shotgun (WGS) entry which is preliminary data.</text>
</comment>
<accession>A0AAE1Y426</accession>
<gene>
    <name evidence="1" type="ORF">Salat_1852300</name>
</gene>
<name>A0AAE1Y426_9LAMI</name>
<proteinExistence type="predicted"/>
<dbReference type="EMBL" id="JACGWO010000007">
    <property type="protein sequence ID" value="KAK4422698.1"/>
    <property type="molecule type" value="Genomic_DNA"/>
</dbReference>
<reference evidence="1" key="2">
    <citation type="journal article" date="2024" name="Plant">
        <title>Genomic evolution and insights into agronomic trait innovations of Sesamum species.</title>
        <authorList>
            <person name="Miao H."/>
            <person name="Wang L."/>
            <person name="Qu L."/>
            <person name="Liu H."/>
            <person name="Sun Y."/>
            <person name="Le M."/>
            <person name="Wang Q."/>
            <person name="Wei S."/>
            <person name="Zheng Y."/>
            <person name="Lin W."/>
            <person name="Duan Y."/>
            <person name="Cao H."/>
            <person name="Xiong S."/>
            <person name="Wang X."/>
            <person name="Wei L."/>
            <person name="Li C."/>
            <person name="Ma Q."/>
            <person name="Ju M."/>
            <person name="Zhao R."/>
            <person name="Li G."/>
            <person name="Mu C."/>
            <person name="Tian Q."/>
            <person name="Mei H."/>
            <person name="Zhang T."/>
            <person name="Gao T."/>
            <person name="Zhang H."/>
        </authorList>
    </citation>
    <scope>NUCLEOTIDE SEQUENCE</scope>
    <source>
        <strain evidence="1">3651</strain>
    </source>
</reference>
<evidence type="ECO:0000313" key="1">
    <source>
        <dbReference type="EMBL" id="KAK4422698.1"/>
    </source>
</evidence>
<dbReference type="AlphaFoldDB" id="A0AAE1Y426"/>
<sequence>MGSLNFGGSCMMTCLRLTGSSKQRISNAADEEIPFCKPLDSHHTLMSTLSSLHPIKKAANIFFASSCTLPSSPKEEDFCAPTTMATPPQFRPQKWWFYSGRWTKSHDVAFINALCWKAEKGFTQDNPRCPNKNALLFAGRAVTRMSILHNPDFEWDRENNIVHAPFADWVALIRRNPFANAYLKHGEPKWDSQKLIFEWNQTGGRANENEIVIISSGKSDDDSYMRMTRTQLRRKSNQIQTRSSIWPHQNLTELGSLCWGRS</sequence>
<evidence type="ECO:0000313" key="2">
    <source>
        <dbReference type="Proteomes" id="UP001293254"/>
    </source>
</evidence>
<protein>
    <submittedName>
        <fullName evidence="1">Uncharacterized protein</fullName>
    </submittedName>
</protein>